<protein>
    <submittedName>
        <fullName evidence="2">Competence protein</fullName>
    </submittedName>
</protein>
<evidence type="ECO:0000313" key="2">
    <source>
        <dbReference type="EMBL" id="MFN0256594.1"/>
    </source>
</evidence>
<organism evidence="2 3">
    <name type="scientific">Pedobacter ureilyticus</name>
    <dbReference type="NCBI Taxonomy" id="1393051"/>
    <lineage>
        <taxon>Bacteria</taxon>
        <taxon>Pseudomonadati</taxon>
        <taxon>Bacteroidota</taxon>
        <taxon>Sphingobacteriia</taxon>
        <taxon>Sphingobacteriales</taxon>
        <taxon>Sphingobacteriaceae</taxon>
        <taxon>Pedobacter</taxon>
    </lineage>
</organism>
<gene>
    <name evidence="2" type="ORF">E6A44_013480</name>
</gene>
<feature type="domain" description="Competence protein CoiA nuclease-like" evidence="1">
    <location>
        <begin position="49"/>
        <end position="129"/>
    </location>
</feature>
<dbReference type="RefSeq" id="WP_246077063.1">
    <property type="nucleotide sequence ID" value="NZ_SSHJ02000007.1"/>
</dbReference>
<comment type="caution">
    <text evidence="2">The sequence shown here is derived from an EMBL/GenBank/DDBJ whole genome shotgun (WGS) entry which is preliminary data.</text>
</comment>
<accession>A0ABW9J941</accession>
<reference evidence="2 3" key="1">
    <citation type="submission" date="2024-12" db="EMBL/GenBank/DDBJ databases">
        <authorList>
            <person name="Hu S."/>
        </authorList>
    </citation>
    <scope>NUCLEOTIDE SEQUENCE [LARGE SCALE GENOMIC DNA]</scope>
    <source>
        <strain evidence="2 3">THG-T11</strain>
    </source>
</reference>
<dbReference type="Proteomes" id="UP001517247">
    <property type="component" value="Unassembled WGS sequence"/>
</dbReference>
<dbReference type="EMBL" id="SSHJ02000007">
    <property type="protein sequence ID" value="MFN0256594.1"/>
    <property type="molecule type" value="Genomic_DNA"/>
</dbReference>
<proteinExistence type="predicted"/>
<keyword evidence="3" id="KW-1185">Reference proteome</keyword>
<dbReference type="InterPro" id="IPR010330">
    <property type="entry name" value="CoiA_nuc"/>
</dbReference>
<name>A0ABW9J941_9SPHI</name>
<dbReference type="Pfam" id="PF06054">
    <property type="entry name" value="CoiA_nuc"/>
    <property type="match status" value="1"/>
</dbReference>
<evidence type="ECO:0000313" key="3">
    <source>
        <dbReference type="Proteomes" id="UP001517247"/>
    </source>
</evidence>
<sequence>MQKPIDLENDINEVIPTALPHYLSESPWHRNWKLAFPPQFREKIFFSELQNCHHRADIHTPCGTTIEFQHSPISLQELKSREDFYSNLVWIVDGKKFKGFKILKQIPDVDDPKLDAYEFSHTQNLTLYRRETSAKSKLLTLSHPELFGIKLSPRYFSFVWKHPHKVWYQAKHPMIFDFGGYFLYRLKQRPQLSGAYAYLEMIPRKEFINQYLPSQ</sequence>
<evidence type="ECO:0000259" key="1">
    <source>
        <dbReference type="Pfam" id="PF06054"/>
    </source>
</evidence>